<name>A0A1X6MW09_9APHY</name>
<dbReference type="SUPFAM" id="SSF74788">
    <property type="entry name" value="Cullin repeat-like"/>
    <property type="match status" value="1"/>
</dbReference>
<dbReference type="OrthoDB" id="10270116at2759"/>
<evidence type="ECO:0000313" key="1">
    <source>
        <dbReference type="EMBL" id="OSX60430.1"/>
    </source>
</evidence>
<dbReference type="EMBL" id="KZ110600">
    <property type="protein sequence ID" value="OSX60430.1"/>
    <property type="molecule type" value="Genomic_DNA"/>
</dbReference>
<dbReference type="Proteomes" id="UP000194127">
    <property type="component" value="Unassembled WGS sequence"/>
</dbReference>
<sequence length="146" mass="16741">MAQPTRRVSSYHRDNFDADWTFIENGIDLYMSSSVNDAKKIRASCRWLTMYTVVYELCHAMPHPRGEMIYGNLSQLFTTYVETLTAVYITREKKRMYHTSTHVSGAILRSIARERNGELDDWGPQKQIVALVLSDDVQDAAAKTDS</sequence>
<organism evidence="1 2">
    <name type="scientific">Postia placenta MAD-698-R-SB12</name>
    <dbReference type="NCBI Taxonomy" id="670580"/>
    <lineage>
        <taxon>Eukaryota</taxon>
        <taxon>Fungi</taxon>
        <taxon>Dikarya</taxon>
        <taxon>Basidiomycota</taxon>
        <taxon>Agaricomycotina</taxon>
        <taxon>Agaricomycetes</taxon>
        <taxon>Polyporales</taxon>
        <taxon>Adustoporiaceae</taxon>
        <taxon>Rhodonia</taxon>
    </lineage>
</organism>
<dbReference type="InterPro" id="IPR016159">
    <property type="entry name" value="Cullin_repeat-like_dom_sf"/>
</dbReference>
<dbReference type="Gene3D" id="1.20.1310.10">
    <property type="entry name" value="Cullin Repeats"/>
    <property type="match status" value="1"/>
</dbReference>
<proteinExistence type="predicted"/>
<dbReference type="GeneID" id="36324328"/>
<protein>
    <submittedName>
        <fullName evidence="1">Uncharacterized protein</fullName>
    </submittedName>
</protein>
<accession>A0A1X6MW09</accession>
<gene>
    <name evidence="1" type="ORF">POSPLADRAFT_1047869</name>
</gene>
<dbReference type="RefSeq" id="XP_024337224.1">
    <property type="nucleotide sequence ID" value="XM_024479378.1"/>
</dbReference>
<evidence type="ECO:0000313" key="2">
    <source>
        <dbReference type="Proteomes" id="UP000194127"/>
    </source>
</evidence>
<keyword evidence="2" id="KW-1185">Reference proteome</keyword>
<dbReference type="AlphaFoldDB" id="A0A1X6MW09"/>
<reference evidence="1 2" key="1">
    <citation type="submission" date="2017-04" db="EMBL/GenBank/DDBJ databases">
        <title>Genome Sequence of the Model Brown-Rot Fungus Postia placenta SB12.</title>
        <authorList>
            <consortium name="DOE Joint Genome Institute"/>
            <person name="Gaskell J."/>
            <person name="Kersten P."/>
            <person name="Larrondo L.F."/>
            <person name="Canessa P."/>
            <person name="Martinez D."/>
            <person name="Hibbett D."/>
            <person name="Schmoll M."/>
            <person name="Kubicek C.P."/>
            <person name="Martinez A.T."/>
            <person name="Yadav J."/>
            <person name="Master E."/>
            <person name="Magnuson J.K."/>
            <person name="James T."/>
            <person name="Yaver D."/>
            <person name="Berka R."/>
            <person name="Labutti K."/>
            <person name="Lipzen A."/>
            <person name="Aerts A."/>
            <person name="Barry K."/>
            <person name="Henrissat B."/>
            <person name="Blanchette R."/>
            <person name="Grigoriev I."/>
            <person name="Cullen D."/>
        </authorList>
    </citation>
    <scope>NUCLEOTIDE SEQUENCE [LARGE SCALE GENOMIC DNA]</scope>
    <source>
        <strain evidence="1 2">MAD-698-R-SB12</strain>
    </source>
</reference>